<dbReference type="EMBL" id="JBFBMH010000022">
    <property type="protein sequence ID" value="MEW1976107.1"/>
    <property type="molecule type" value="Genomic_DNA"/>
</dbReference>
<name>A0ABV3LJM0_9MICO</name>
<comment type="caution">
    <text evidence="1">The sequence shown here is derived from an EMBL/GenBank/DDBJ whole genome shotgun (WGS) entry which is preliminary data.</text>
</comment>
<organism evidence="1 2">
    <name type="scientific">Microbacterium profundi</name>
    <dbReference type="NCBI Taxonomy" id="450380"/>
    <lineage>
        <taxon>Bacteria</taxon>
        <taxon>Bacillati</taxon>
        <taxon>Actinomycetota</taxon>
        <taxon>Actinomycetes</taxon>
        <taxon>Micrococcales</taxon>
        <taxon>Microbacteriaceae</taxon>
        <taxon>Microbacterium</taxon>
    </lineage>
</organism>
<dbReference type="RefSeq" id="WP_234000482.1">
    <property type="nucleotide sequence ID" value="NZ_JAJVKR010000003.1"/>
</dbReference>
<accession>A0ABV3LJM0</accession>
<evidence type="ECO:0000313" key="1">
    <source>
        <dbReference type="EMBL" id="MEW1976107.1"/>
    </source>
</evidence>
<reference evidence="1 2" key="1">
    <citation type="submission" date="2024-06" db="EMBL/GenBank/DDBJ databases">
        <title>The Natural Products Discovery Center: Release of the First 8490 Sequenced Strains for Exploring Actinobacteria Biosynthetic Diversity.</title>
        <authorList>
            <person name="Kalkreuter E."/>
            <person name="Kautsar S.A."/>
            <person name="Yang D."/>
            <person name="Bader C.D."/>
            <person name="Teijaro C.N."/>
            <person name="Fluegel L."/>
            <person name="Davis C.M."/>
            <person name="Simpson J.R."/>
            <person name="Lauterbach L."/>
            <person name="Steele A.D."/>
            <person name="Gui C."/>
            <person name="Meng S."/>
            <person name="Li G."/>
            <person name="Viehrig K."/>
            <person name="Ye F."/>
            <person name="Su P."/>
            <person name="Kiefer A.F."/>
            <person name="Nichols A."/>
            <person name="Cepeda A.J."/>
            <person name="Yan W."/>
            <person name="Fan B."/>
            <person name="Jiang Y."/>
            <person name="Adhikari A."/>
            <person name="Zheng C.-J."/>
            <person name="Schuster L."/>
            <person name="Cowan T.M."/>
            <person name="Smanski M.J."/>
            <person name="Chevrette M.G."/>
            <person name="De Carvalho L.P.S."/>
            <person name="Shen B."/>
        </authorList>
    </citation>
    <scope>NUCLEOTIDE SEQUENCE [LARGE SCALE GENOMIC DNA]</scope>
    <source>
        <strain evidence="1 2">NPDC077434</strain>
    </source>
</reference>
<sequence>MPDPRFELHRITATEWLILDHRYGPNDARRTIACVYALDENEVSVTWLRELPLALYYQTAFDVLEDVQRFYARDRSQRPSPIPHMPPPMMATA</sequence>
<gene>
    <name evidence="1" type="ORF">AB0301_13695</name>
</gene>
<protein>
    <submittedName>
        <fullName evidence="1">Uncharacterized protein</fullName>
    </submittedName>
</protein>
<dbReference type="Proteomes" id="UP001553715">
    <property type="component" value="Unassembled WGS sequence"/>
</dbReference>
<keyword evidence="2" id="KW-1185">Reference proteome</keyword>
<proteinExistence type="predicted"/>
<evidence type="ECO:0000313" key="2">
    <source>
        <dbReference type="Proteomes" id="UP001553715"/>
    </source>
</evidence>